<accession>A0A6A4WU81</accession>
<dbReference type="OrthoDB" id="65740at2759"/>
<dbReference type="SMART" id="SM00645">
    <property type="entry name" value="Pept_C1"/>
    <property type="match status" value="1"/>
</dbReference>
<dbReference type="InterPro" id="IPR000668">
    <property type="entry name" value="Peptidase_C1A_C"/>
</dbReference>
<dbReference type="PRINTS" id="PR00705">
    <property type="entry name" value="PAPAIN"/>
</dbReference>
<evidence type="ECO:0000256" key="4">
    <source>
        <dbReference type="ARBA" id="ARBA00022807"/>
    </source>
</evidence>
<evidence type="ECO:0000256" key="1">
    <source>
        <dbReference type="ARBA" id="ARBA00008455"/>
    </source>
</evidence>
<feature type="domain" description="Peptidase C1A papain C-terminal" evidence="8">
    <location>
        <begin position="323"/>
        <end position="540"/>
    </location>
</feature>
<evidence type="ECO:0000256" key="7">
    <source>
        <dbReference type="SAM" id="SignalP"/>
    </source>
</evidence>
<organism evidence="10 11">
    <name type="scientific">Amphibalanus amphitrite</name>
    <name type="common">Striped barnacle</name>
    <name type="synonym">Balanus amphitrite</name>
    <dbReference type="NCBI Taxonomy" id="1232801"/>
    <lineage>
        <taxon>Eukaryota</taxon>
        <taxon>Metazoa</taxon>
        <taxon>Ecdysozoa</taxon>
        <taxon>Arthropoda</taxon>
        <taxon>Crustacea</taxon>
        <taxon>Multicrustacea</taxon>
        <taxon>Cirripedia</taxon>
        <taxon>Thoracica</taxon>
        <taxon>Thoracicalcarea</taxon>
        <taxon>Balanomorpha</taxon>
        <taxon>Balanoidea</taxon>
        <taxon>Balanidae</taxon>
        <taxon>Amphibalaninae</taxon>
        <taxon>Amphibalanus</taxon>
    </lineage>
</organism>
<keyword evidence="5" id="KW-0865">Zymogen</keyword>
<protein>
    <submittedName>
        <fullName evidence="10">Counting factor associated protein D</fullName>
    </submittedName>
</protein>
<keyword evidence="2" id="KW-0645">Protease</keyword>
<dbReference type="Proteomes" id="UP000440578">
    <property type="component" value="Unassembled WGS sequence"/>
</dbReference>
<evidence type="ECO:0000259" key="8">
    <source>
        <dbReference type="SMART" id="SM00645"/>
    </source>
</evidence>
<dbReference type="GO" id="GO:0008234">
    <property type="term" value="F:cysteine-type peptidase activity"/>
    <property type="evidence" value="ECO:0007669"/>
    <property type="project" value="UniProtKB-KW"/>
</dbReference>
<dbReference type="PANTHER" id="PTHR12411">
    <property type="entry name" value="CYSTEINE PROTEASE FAMILY C1-RELATED"/>
    <property type="match status" value="1"/>
</dbReference>
<keyword evidence="11" id="KW-1185">Reference proteome</keyword>
<proteinExistence type="inferred from homology"/>
<reference evidence="10 11" key="1">
    <citation type="submission" date="2019-07" db="EMBL/GenBank/DDBJ databases">
        <title>Draft genome assembly of a fouling barnacle, Amphibalanus amphitrite (Darwin, 1854): The first reference genome for Thecostraca.</title>
        <authorList>
            <person name="Kim W."/>
        </authorList>
    </citation>
    <scope>NUCLEOTIDE SEQUENCE [LARGE SCALE GENOMIC DNA]</scope>
    <source>
        <strain evidence="10">SNU_AA5</strain>
        <tissue evidence="10">Soma without cirri and trophi</tissue>
    </source>
</reference>
<dbReference type="InterPro" id="IPR025660">
    <property type="entry name" value="Pept_his_AS"/>
</dbReference>
<dbReference type="Pfam" id="PF00112">
    <property type="entry name" value="Peptidase_C1"/>
    <property type="match status" value="1"/>
</dbReference>
<comment type="similarity">
    <text evidence="1">Belongs to the peptidase C1 family.</text>
</comment>
<dbReference type="Gene3D" id="3.90.70.10">
    <property type="entry name" value="Cysteine proteinases"/>
    <property type="match status" value="1"/>
</dbReference>
<dbReference type="EMBL" id="VIIS01000685">
    <property type="protein sequence ID" value="KAF0306182.1"/>
    <property type="molecule type" value="Genomic_DNA"/>
</dbReference>
<dbReference type="AlphaFoldDB" id="A0A6A4WU81"/>
<dbReference type="SMART" id="SM00848">
    <property type="entry name" value="Inhibitor_I29"/>
    <property type="match status" value="1"/>
</dbReference>
<dbReference type="PROSITE" id="PS00640">
    <property type="entry name" value="THIOL_PROTEASE_ASN"/>
    <property type="match status" value="1"/>
</dbReference>
<evidence type="ECO:0000256" key="5">
    <source>
        <dbReference type="ARBA" id="ARBA00023145"/>
    </source>
</evidence>
<sequence length="541" mass="60912">MDRQFGALLLLLTCAAGYSPGDPPKPMPDRYITSGILHLPYAELHEPFSAWVDLKTDNSRLDYYNGVMKTYQMGGKDGGSSFKIMPVTVDGKVYNKMMCFKTPGSAEVPMHAQPMVPNVANFSFVRREKFSGRICDKFTMEEDVGQKHNLYSLWTTTEGGYHPVLYEMKGYDSLLDSHFDHYIVQYTTFVAATPSKADISPPDPTKCSGWNPGAGEHNYLMNPMREFIHNDDSHVEESFAAFKARHGRRYEDDKEHTQRKNHFRHNMRYIHSKNRSGQKFRLAANHFTDRSDSEMHQMRGYRYNSGHRGSLKFPYRDARIPDNVTDWDWRLRGAVTPVKDQSVCGSCWSFGTTGAVESGYFLHSNRLVRLSQQALIDCSWGQGNNGCDGGEDTNSYKWILKHGLPTEDSYGPYLGSDAFCHVNESQAGAVRIKGHTDVPPGSVHAAKYALWKHGPLSVAIDAAHRSFVFYANGVYYEPQCGNSVNNLDHAVLAVGFGILDGEPYWLVKNSWSTYWGNAGYVLMSMKDNNCGVATAATYVNF</sequence>
<evidence type="ECO:0000313" key="11">
    <source>
        <dbReference type="Proteomes" id="UP000440578"/>
    </source>
</evidence>
<dbReference type="InterPro" id="IPR025661">
    <property type="entry name" value="Pept_asp_AS"/>
</dbReference>
<keyword evidence="4" id="KW-0788">Thiol protease</keyword>
<dbReference type="PROSITE" id="PS00139">
    <property type="entry name" value="THIOL_PROTEASE_CYS"/>
    <property type="match status" value="1"/>
</dbReference>
<evidence type="ECO:0000256" key="6">
    <source>
        <dbReference type="ARBA" id="ARBA00023157"/>
    </source>
</evidence>
<evidence type="ECO:0000259" key="9">
    <source>
        <dbReference type="SMART" id="SM00848"/>
    </source>
</evidence>
<dbReference type="Pfam" id="PF08246">
    <property type="entry name" value="Inhibitor_I29"/>
    <property type="match status" value="1"/>
</dbReference>
<gene>
    <name evidence="10" type="primary">cfaD_1</name>
    <name evidence="10" type="ORF">FJT64_022244</name>
</gene>
<dbReference type="SUPFAM" id="SSF54001">
    <property type="entry name" value="Cysteine proteinases"/>
    <property type="match status" value="1"/>
</dbReference>
<feature type="signal peptide" evidence="7">
    <location>
        <begin position="1"/>
        <end position="17"/>
    </location>
</feature>
<keyword evidence="3" id="KW-0378">Hydrolase</keyword>
<dbReference type="InterPro" id="IPR039417">
    <property type="entry name" value="Peptidase_C1A_papain-like"/>
</dbReference>
<dbReference type="InterPro" id="IPR038765">
    <property type="entry name" value="Papain-like_cys_pep_sf"/>
</dbReference>
<evidence type="ECO:0000313" key="10">
    <source>
        <dbReference type="EMBL" id="KAF0306182.1"/>
    </source>
</evidence>
<name>A0A6A4WU81_AMPAM</name>
<dbReference type="PROSITE" id="PS00639">
    <property type="entry name" value="THIOL_PROTEASE_HIS"/>
    <property type="match status" value="1"/>
</dbReference>
<evidence type="ECO:0000256" key="2">
    <source>
        <dbReference type="ARBA" id="ARBA00022670"/>
    </source>
</evidence>
<dbReference type="CDD" id="cd02248">
    <property type="entry name" value="Peptidase_C1A"/>
    <property type="match status" value="1"/>
</dbReference>
<dbReference type="InterPro" id="IPR000169">
    <property type="entry name" value="Pept_cys_AS"/>
</dbReference>
<evidence type="ECO:0000256" key="3">
    <source>
        <dbReference type="ARBA" id="ARBA00022801"/>
    </source>
</evidence>
<dbReference type="FunFam" id="3.90.70.10:FF:000087">
    <property type="entry name" value="Counting factor associated protein D"/>
    <property type="match status" value="1"/>
</dbReference>
<dbReference type="GO" id="GO:0006508">
    <property type="term" value="P:proteolysis"/>
    <property type="evidence" value="ECO:0007669"/>
    <property type="project" value="UniProtKB-KW"/>
</dbReference>
<dbReference type="InterPro" id="IPR013201">
    <property type="entry name" value="Prot_inhib_I29"/>
</dbReference>
<dbReference type="InterPro" id="IPR013128">
    <property type="entry name" value="Peptidase_C1A"/>
</dbReference>
<keyword evidence="7" id="KW-0732">Signal</keyword>
<feature type="domain" description="Cathepsin propeptide inhibitor" evidence="9">
    <location>
        <begin position="239"/>
        <end position="295"/>
    </location>
</feature>
<keyword evidence="6" id="KW-1015">Disulfide bond</keyword>
<feature type="chain" id="PRO_5025628389" evidence="7">
    <location>
        <begin position="18"/>
        <end position="541"/>
    </location>
</feature>
<comment type="caution">
    <text evidence="10">The sequence shown here is derived from an EMBL/GenBank/DDBJ whole genome shotgun (WGS) entry which is preliminary data.</text>
</comment>